<dbReference type="Proteomes" id="UP000228758">
    <property type="component" value="Unassembled WGS sequence"/>
</dbReference>
<dbReference type="InterPro" id="IPR051531">
    <property type="entry name" value="N-acetyltransferase"/>
</dbReference>
<dbReference type="RefSeq" id="WP_100362948.1">
    <property type="nucleotide sequence ID" value="NZ_PGFF01000001.1"/>
</dbReference>
<dbReference type="SUPFAM" id="SSF55729">
    <property type="entry name" value="Acyl-CoA N-acyltransferases (Nat)"/>
    <property type="match status" value="1"/>
</dbReference>
<evidence type="ECO:0000259" key="1">
    <source>
        <dbReference type="PROSITE" id="PS51186"/>
    </source>
</evidence>
<organism evidence="2 3">
    <name type="scientific">Diaminobutyricimonas aerilata</name>
    <dbReference type="NCBI Taxonomy" id="1162967"/>
    <lineage>
        <taxon>Bacteria</taxon>
        <taxon>Bacillati</taxon>
        <taxon>Actinomycetota</taxon>
        <taxon>Actinomycetes</taxon>
        <taxon>Micrococcales</taxon>
        <taxon>Microbacteriaceae</taxon>
        <taxon>Diaminobutyricimonas</taxon>
    </lineage>
</organism>
<name>A0A2M9CF75_9MICO</name>
<dbReference type="PROSITE" id="PS51186">
    <property type="entry name" value="GNAT"/>
    <property type="match status" value="1"/>
</dbReference>
<comment type="caution">
    <text evidence="2">The sequence shown here is derived from an EMBL/GenBank/DDBJ whole genome shotgun (WGS) entry which is preliminary data.</text>
</comment>
<evidence type="ECO:0000313" key="2">
    <source>
        <dbReference type="EMBL" id="PJJ70538.1"/>
    </source>
</evidence>
<dbReference type="PANTHER" id="PTHR43792">
    <property type="entry name" value="GNAT FAMILY, PUTATIVE (AFU_ORTHOLOGUE AFUA_3G00765)-RELATED-RELATED"/>
    <property type="match status" value="1"/>
</dbReference>
<dbReference type="AlphaFoldDB" id="A0A2M9CF75"/>
<dbReference type="EMBL" id="PGFF01000001">
    <property type="protein sequence ID" value="PJJ70538.1"/>
    <property type="molecule type" value="Genomic_DNA"/>
</dbReference>
<proteinExistence type="predicted"/>
<reference evidence="2 3" key="1">
    <citation type="submission" date="2017-11" db="EMBL/GenBank/DDBJ databases">
        <title>Genomic Encyclopedia of Archaeal and Bacterial Type Strains, Phase II (KMG-II): From Individual Species to Whole Genera.</title>
        <authorList>
            <person name="Goeker M."/>
        </authorList>
    </citation>
    <scope>NUCLEOTIDE SEQUENCE [LARGE SCALE GENOMIC DNA]</scope>
    <source>
        <strain evidence="2 3">DSM 27393</strain>
    </source>
</reference>
<dbReference type="InterPro" id="IPR016181">
    <property type="entry name" value="Acyl_CoA_acyltransferase"/>
</dbReference>
<dbReference type="PANTHER" id="PTHR43792:SF1">
    <property type="entry name" value="N-ACETYLTRANSFERASE DOMAIN-CONTAINING PROTEIN"/>
    <property type="match status" value="1"/>
</dbReference>
<sequence length="189" mass="21181">MIPLDYDGPFETERLLLRLPTLDDTDAVYAYQSREDVCEFLPYAPRSREEVAEKLERNAAITRLENDGDFWLLPLERRDDGRVIGEVMLRITSAALSGGEIGWVLHPDAHGKGYANEAARAVLELAFDRVALHRVVAELDPRNAASVALCARLGMREEAHFVKNFPLPDGSWGDTGIHAILAEEWRAAR</sequence>
<dbReference type="Gene3D" id="3.40.630.30">
    <property type="match status" value="1"/>
</dbReference>
<accession>A0A2M9CF75</accession>
<dbReference type="GO" id="GO:0016747">
    <property type="term" value="F:acyltransferase activity, transferring groups other than amino-acyl groups"/>
    <property type="evidence" value="ECO:0007669"/>
    <property type="project" value="InterPro"/>
</dbReference>
<dbReference type="CDD" id="cd04301">
    <property type="entry name" value="NAT_SF"/>
    <property type="match status" value="1"/>
</dbReference>
<dbReference type="InterPro" id="IPR000182">
    <property type="entry name" value="GNAT_dom"/>
</dbReference>
<feature type="domain" description="N-acetyltransferase" evidence="1">
    <location>
        <begin position="15"/>
        <end position="174"/>
    </location>
</feature>
<evidence type="ECO:0000313" key="3">
    <source>
        <dbReference type="Proteomes" id="UP000228758"/>
    </source>
</evidence>
<protein>
    <submittedName>
        <fullName evidence="2">RimJ/RimL family protein N-acetyltransferase</fullName>
    </submittedName>
</protein>
<dbReference type="OrthoDB" id="9132139at2"/>
<keyword evidence="2" id="KW-0808">Transferase</keyword>
<dbReference type="Pfam" id="PF13302">
    <property type="entry name" value="Acetyltransf_3"/>
    <property type="match status" value="1"/>
</dbReference>
<keyword evidence="3" id="KW-1185">Reference proteome</keyword>
<gene>
    <name evidence="2" type="ORF">CLV46_0060</name>
</gene>